<protein>
    <submittedName>
        <fullName evidence="2">SdeA</fullName>
    </submittedName>
</protein>
<keyword evidence="3" id="KW-1185">Reference proteome</keyword>
<proteinExistence type="predicted"/>
<evidence type="ECO:0000313" key="2">
    <source>
        <dbReference type="EMBL" id="KFE62180.1"/>
    </source>
</evidence>
<name>A0A085W3B7_9BACT</name>
<sequence>MASRVLLSSCLAVWVAGCASQSPRPTVAEPSTPRYEHVYLKPLEEALAETRKLLAEKGYGFEPTEDETVLLTTWQQPQRPEEQWGNQSQYRYLVSGLRVGPRQSVVRIYRMWRTVISNNSEQRPNLYKFMQYEFAELEAKDHTSLEKKNQDRETTTGLRDMPLEKELTTRLESGAGIEVVARNVTPEPDRPQLREPEFYLERWKQEGTAQPQVVQPCPQEVRGLTALLKPGQALLIGEQLGTREAPAVVGDMVCQASAAGLSVVLGLSIPRTEQERLNRYLASPGAPSDQDELLRGLFWRRPYQDGRSSRAIMDLIDRVRSLRNYGLFITLVAYDTEEAIGTQRDALLAKVWQDRRKAHPDELFVILAGNTHTRTVQGTQWDPDFVPMAKRLVGTDSSLMALDLSYAQGKRWGCDLNRDAKLVCTVVGATPSERVAAAPGQTPYVRMFNERSLEGYHGLLYVGALSPSLPATSLEGHEPPPSSGAPRPPERMSR</sequence>
<dbReference type="PROSITE" id="PS51257">
    <property type="entry name" value="PROKAR_LIPOPROTEIN"/>
    <property type="match status" value="1"/>
</dbReference>
<comment type="caution">
    <text evidence="2">The sequence shown here is derived from an EMBL/GenBank/DDBJ whole genome shotgun (WGS) entry which is preliminary data.</text>
</comment>
<dbReference type="Proteomes" id="UP000028725">
    <property type="component" value="Unassembled WGS sequence"/>
</dbReference>
<feature type="region of interest" description="Disordered" evidence="1">
    <location>
        <begin position="470"/>
        <end position="494"/>
    </location>
</feature>
<dbReference type="EMBL" id="JMCB01000023">
    <property type="protein sequence ID" value="KFE62180.1"/>
    <property type="molecule type" value="Genomic_DNA"/>
</dbReference>
<organism evidence="2 3">
    <name type="scientific">Hyalangium minutum</name>
    <dbReference type="NCBI Taxonomy" id="394096"/>
    <lineage>
        <taxon>Bacteria</taxon>
        <taxon>Pseudomonadati</taxon>
        <taxon>Myxococcota</taxon>
        <taxon>Myxococcia</taxon>
        <taxon>Myxococcales</taxon>
        <taxon>Cystobacterineae</taxon>
        <taxon>Archangiaceae</taxon>
        <taxon>Hyalangium</taxon>
    </lineage>
</organism>
<accession>A0A085W3B7</accession>
<dbReference type="RefSeq" id="WP_044197922.1">
    <property type="nucleotide sequence ID" value="NZ_JMCB01000023.1"/>
</dbReference>
<reference evidence="2 3" key="1">
    <citation type="submission" date="2014-04" db="EMBL/GenBank/DDBJ databases">
        <title>Genome assembly of Hyalangium minutum DSM 14724.</title>
        <authorList>
            <person name="Sharma G."/>
            <person name="Subramanian S."/>
        </authorList>
    </citation>
    <scope>NUCLEOTIDE SEQUENCE [LARGE SCALE GENOMIC DNA]</scope>
    <source>
        <strain evidence="2 3">DSM 14724</strain>
    </source>
</reference>
<gene>
    <name evidence="2" type="ORF">DB31_4286</name>
</gene>
<evidence type="ECO:0000256" key="1">
    <source>
        <dbReference type="SAM" id="MobiDB-lite"/>
    </source>
</evidence>
<dbReference type="AlphaFoldDB" id="A0A085W3B7"/>
<dbReference type="STRING" id="394096.DB31_4286"/>
<dbReference type="OrthoDB" id="5482129at2"/>
<evidence type="ECO:0000313" key="3">
    <source>
        <dbReference type="Proteomes" id="UP000028725"/>
    </source>
</evidence>